<dbReference type="RefSeq" id="XP_005184919.2">
    <property type="nucleotide sequence ID" value="XM_005184862.4"/>
</dbReference>
<dbReference type="VEuPathDB" id="VectorBase:MDOMA2_008342"/>
<organism evidence="2">
    <name type="scientific">Musca domestica</name>
    <name type="common">House fly</name>
    <dbReference type="NCBI Taxonomy" id="7370"/>
    <lineage>
        <taxon>Eukaryota</taxon>
        <taxon>Metazoa</taxon>
        <taxon>Ecdysozoa</taxon>
        <taxon>Arthropoda</taxon>
        <taxon>Hexapoda</taxon>
        <taxon>Insecta</taxon>
        <taxon>Pterygota</taxon>
        <taxon>Neoptera</taxon>
        <taxon>Endopterygota</taxon>
        <taxon>Diptera</taxon>
        <taxon>Brachycera</taxon>
        <taxon>Muscomorpha</taxon>
        <taxon>Muscoidea</taxon>
        <taxon>Muscidae</taxon>
        <taxon>Musca</taxon>
    </lineage>
</organism>
<evidence type="ECO:0000256" key="1">
    <source>
        <dbReference type="SAM" id="MobiDB-lite"/>
    </source>
</evidence>
<feature type="region of interest" description="Disordered" evidence="1">
    <location>
        <begin position="215"/>
        <end position="249"/>
    </location>
</feature>
<reference evidence="2" key="1">
    <citation type="submission" date="2020-05" db="UniProtKB">
        <authorList>
            <consortium name="EnsemblMetazoa"/>
        </authorList>
    </citation>
    <scope>IDENTIFICATION</scope>
    <source>
        <strain evidence="2">Aabys</strain>
    </source>
</reference>
<name>A0A1I8NI69_MUSDO</name>
<dbReference type="InterPro" id="IPR036417">
    <property type="entry name" value="TMV-like_coat_sf"/>
</dbReference>
<dbReference type="VEuPathDB" id="VectorBase:MDOA015398"/>
<dbReference type="InterPro" id="IPR001337">
    <property type="entry name" value="TMV-like_coat"/>
</dbReference>
<feature type="compositionally biased region" description="Low complexity" evidence="1">
    <location>
        <begin position="232"/>
        <end position="244"/>
    </location>
</feature>
<dbReference type="GO" id="GO:0005198">
    <property type="term" value="F:structural molecule activity"/>
    <property type="evidence" value="ECO:0007669"/>
    <property type="project" value="InterPro"/>
</dbReference>
<sequence>MSLNRNYRKKLMEYRRSVRETTSVANMEMTSQHNEQQFPTIGLHTEANGSLSSKDTTGDTLTVLARITSKYKHNGSIATKAVPYKSFGDSLSTKTEALSLKDSLNSEYKDYSLKSKMTAYSDLVGTKNESRNVNLKGSNNELQPVRNEAYPSTTKGTSYSESLTLKPSPTTRSYLSHNESPMVSFSLDNSAPSKNAAKGTTSFELLESKNIHDLRTTLTLPKSGSPHRAKSRSPSSSPQPNKQNEGASEKSILYEPVGKYINWRNDHAILASMPWCCIGDLMAFCDKYEFKAVSSTASRTHASILNEVRALLSGCAPFAENKRFPSHIRNPENLMLCLGRSPSIEYHLGRIQSAFRRPLETLSPDKQRIARQNFHLAIRELRLDISARLTGLRLYDQKVFERDFHLTWVDNAE</sequence>
<feature type="compositionally biased region" description="Polar residues" evidence="1">
    <location>
        <begin position="150"/>
        <end position="177"/>
    </location>
</feature>
<dbReference type="EnsemblMetazoa" id="MDOA015398-RA">
    <property type="protein sequence ID" value="MDOA015398-PA"/>
    <property type="gene ID" value="MDOA015398"/>
</dbReference>
<accession>A0A1I8NI69</accession>
<evidence type="ECO:0000313" key="2">
    <source>
        <dbReference type="EnsemblMetazoa" id="MDOA015398-PA"/>
    </source>
</evidence>
<dbReference type="Pfam" id="PF00721">
    <property type="entry name" value="TMV_coat"/>
    <property type="match status" value="1"/>
</dbReference>
<dbReference type="KEGG" id="mde:101895670"/>
<proteinExistence type="predicted"/>
<dbReference type="OrthoDB" id="8047993at2759"/>
<dbReference type="Gene3D" id="1.20.120.70">
    <property type="entry name" value="Tobacco mosaic virus-like, coat protein"/>
    <property type="match status" value="1"/>
</dbReference>
<feature type="region of interest" description="Disordered" evidence="1">
    <location>
        <begin position="130"/>
        <end position="177"/>
    </location>
</feature>
<feature type="compositionally biased region" description="Polar residues" evidence="1">
    <location>
        <begin position="131"/>
        <end position="142"/>
    </location>
</feature>
<protein>
    <submittedName>
        <fullName evidence="2">Uncharacterized protein</fullName>
    </submittedName>
</protein>
<dbReference type="eggNOG" id="ENOG502TKY9">
    <property type="taxonomic scope" value="Eukaryota"/>
</dbReference>
<dbReference type="AlphaFoldDB" id="A0A1I8NI69"/>
<gene>
    <name evidence="2" type="primary">101895670</name>
</gene>